<evidence type="ECO:0000313" key="3">
    <source>
        <dbReference type="Proteomes" id="UP001234178"/>
    </source>
</evidence>
<accession>A0ABQ9ZYT5</accession>
<evidence type="ECO:0000313" key="2">
    <source>
        <dbReference type="EMBL" id="KAK4017754.1"/>
    </source>
</evidence>
<dbReference type="InterPro" id="IPR038717">
    <property type="entry name" value="Tc1-like_DDE_dom"/>
</dbReference>
<dbReference type="Pfam" id="PF13358">
    <property type="entry name" value="DDE_3"/>
    <property type="match status" value="1"/>
</dbReference>
<comment type="caution">
    <text evidence="2">The sequence shown here is derived from an EMBL/GenBank/DDBJ whole genome shotgun (WGS) entry which is preliminary data.</text>
</comment>
<evidence type="ECO:0000259" key="1">
    <source>
        <dbReference type="Pfam" id="PF13358"/>
    </source>
</evidence>
<proteinExistence type="predicted"/>
<organism evidence="2 3">
    <name type="scientific">Daphnia magna</name>
    <dbReference type="NCBI Taxonomy" id="35525"/>
    <lineage>
        <taxon>Eukaryota</taxon>
        <taxon>Metazoa</taxon>
        <taxon>Ecdysozoa</taxon>
        <taxon>Arthropoda</taxon>
        <taxon>Crustacea</taxon>
        <taxon>Branchiopoda</taxon>
        <taxon>Diplostraca</taxon>
        <taxon>Cladocera</taxon>
        <taxon>Anomopoda</taxon>
        <taxon>Daphniidae</taxon>
        <taxon>Daphnia</taxon>
    </lineage>
</organism>
<feature type="domain" description="Tc1-like transposase DDE" evidence="1">
    <location>
        <begin position="66"/>
        <end position="174"/>
    </location>
</feature>
<protein>
    <recommendedName>
        <fullName evidence="1">Tc1-like transposase DDE domain-containing protein</fullName>
    </recommendedName>
</protein>
<sequence length="221" mass="25480">MSKHNLSQWPISIPHKQERVKFALQFVEKEIPFWLGKVYIDEHRFRFNTKGVVSSYTGTERTSIPHSVGVVACISQPFNKGCNLIRQVETRIDSQQYTSFLMEIVSSYPTVIPGLISIVHDKYPVHNSTKVKSWLDGQQIMSVFSYWPPASGDLMPIETVFLDILKEFDEHETRVHSVKALWEEIQNAFAAVTEKEDYVKNLISKIFPNLRKIAESNGEMF</sequence>
<dbReference type="InterPro" id="IPR036397">
    <property type="entry name" value="RNaseH_sf"/>
</dbReference>
<dbReference type="EMBL" id="JAOYFB010000017">
    <property type="protein sequence ID" value="KAK4017754.1"/>
    <property type="molecule type" value="Genomic_DNA"/>
</dbReference>
<dbReference type="Gene3D" id="3.30.420.10">
    <property type="entry name" value="Ribonuclease H-like superfamily/Ribonuclease H"/>
    <property type="match status" value="1"/>
</dbReference>
<dbReference type="Proteomes" id="UP001234178">
    <property type="component" value="Unassembled WGS sequence"/>
</dbReference>
<reference evidence="2 3" key="1">
    <citation type="journal article" date="2023" name="Nucleic Acids Res.">
        <title>The hologenome of Daphnia magna reveals possible DNA methylation and microbiome-mediated evolution of the host genome.</title>
        <authorList>
            <person name="Chaturvedi A."/>
            <person name="Li X."/>
            <person name="Dhandapani V."/>
            <person name="Marshall H."/>
            <person name="Kissane S."/>
            <person name="Cuenca-Cambronero M."/>
            <person name="Asole G."/>
            <person name="Calvet F."/>
            <person name="Ruiz-Romero M."/>
            <person name="Marangio P."/>
            <person name="Guigo R."/>
            <person name="Rago D."/>
            <person name="Mirbahai L."/>
            <person name="Eastwood N."/>
            <person name="Colbourne J.K."/>
            <person name="Zhou J."/>
            <person name="Mallon E."/>
            <person name="Orsini L."/>
        </authorList>
    </citation>
    <scope>NUCLEOTIDE SEQUENCE [LARGE SCALE GENOMIC DNA]</scope>
    <source>
        <strain evidence="2">LRV0_1</strain>
    </source>
</reference>
<gene>
    <name evidence="2" type="ORF">OUZ56_033484</name>
</gene>
<keyword evidence="3" id="KW-1185">Reference proteome</keyword>
<name>A0ABQ9ZYT5_9CRUS</name>